<dbReference type="EMBL" id="ML977369">
    <property type="protein sequence ID" value="KAF2105918.1"/>
    <property type="molecule type" value="Genomic_DNA"/>
</dbReference>
<dbReference type="PROSITE" id="PS50181">
    <property type="entry name" value="FBOX"/>
    <property type="match status" value="1"/>
</dbReference>
<sequence>MNGGISSYLEVTNAALSKHFLSPEILRRRCTLDRGISHYSRSTTKDGVGRFAKLPSELLDAVLGRMDIKSLLVFRATCSRAMAAVDAFAAFRKIKAHAPDVLRMAIAIRTTHLYTTTQLFAKLCQTTCDTCAQPATYIDLLKLRRDCFGIGSSTPNPNYKNVGNSTSPCVSKCAPRLFFEVVQDTGLSPMEVAKLPCFRAVKGMYGRHCLSSAKVFYDEEAASQHSDARSRGQGHTLDMTLELLAVERMRSRYCSVLAPFLSPTSEGGERLSFCPVGMKMMMERYEDGSRIGRGHNLAGRKNIWAYTVCEDFLDMKLYGGEQLVEHLMEKHGGIEG</sequence>
<dbReference type="Proteomes" id="UP000799770">
    <property type="component" value="Unassembled WGS sequence"/>
</dbReference>
<evidence type="ECO:0000259" key="1">
    <source>
        <dbReference type="PROSITE" id="PS50181"/>
    </source>
</evidence>
<dbReference type="SUPFAM" id="SSF81383">
    <property type="entry name" value="F-box domain"/>
    <property type="match status" value="1"/>
</dbReference>
<dbReference type="OrthoDB" id="3792830at2759"/>
<evidence type="ECO:0000313" key="2">
    <source>
        <dbReference type="EMBL" id="KAF2105918.1"/>
    </source>
</evidence>
<evidence type="ECO:0000313" key="3">
    <source>
        <dbReference type="Proteomes" id="UP000799770"/>
    </source>
</evidence>
<keyword evidence="3" id="KW-1185">Reference proteome</keyword>
<reference evidence="2" key="1">
    <citation type="journal article" date="2020" name="Stud. Mycol.">
        <title>101 Dothideomycetes genomes: a test case for predicting lifestyles and emergence of pathogens.</title>
        <authorList>
            <person name="Haridas S."/>
            <person name="Albert R."/>
            <person name="Binder M."/>
            <person name="Bloem J."/>
            <person name="Labutti K."/>
            <person name="Salamov A."/>
            <person name="Andreopoulos B."/>
            <person name="Baker S."/>
            <person name="Barry K."/>
            <person name="Bills G."/>
            <person name="Bluhm B."/>
            <person name="Cannon C."/>
            <person name="Castanera R."/>
            <person name="Culley D."/>
            <person name="Daum C."/>
            <person name="Ezra D."/>
            <person name="Gonzalez J."/>
            <person name="Henrissat B."/>
            <person name="Kuo A."/>
            <person name="Liang C."/>
            <person name="Lipzen A."/>
            <person name="Lutzoni F."/>
            <person name="Magnuson J."/>
            <person name="Mondo S."/>
            <person name="Nolan M."/>
            <person name="Ohm R."/>
            <person name="Pangilinan J."/>
            <person name="Park H.-J."/>
            <person name="Ramirez L."/>
            <person name="Alfaro M."/>
            <person name="Sun H."/>
            <person name="Tritt A."/>
            <person name="Yoshinaga Y."/>
            <person name="Zwiers L.-H."/>
            <person name="Turgeon B."/>
            <person name="Goodwin S."/>
            <person name="Spatafora J."/>
            <person name="Crous P."/>
            <person name="Grigoriev I."/>
        </authorList>
    </citation>
    <scope>NUCLEOTIDE SEQUENCE</scope>
    <source>
        <strain evidence="2">CBS 627.86</strain>
    </source>
</reference>
<dbReference type="AlphaFoldDB" id="A0A6A5YIF7"/>
<accession>A0A6A5YIF7</accession>
<feature type="domain" description="F-box" evidence="1">
    <location>
        <begin position="48"/>
        <end position="94"/>
    </location>
</feature>
<name>A0A6A5YIF7_9PLEO</name>
<organism evidence="2 3">
    <name type="scientific">Lophiotrema nucula</name>
    <dbReference type="NCBI Taxonomy" id="690887"/>
    <lineage>
        <taxon>Eukaryota</taxon>
        <taxon>Fungi</taxon>
        <taxon>Dikarya</taxon>
        <taxon>Ascomycota</taxon>
        <taxon>Pezizomycotina</taxon>
        <taxon>Dothideomycetes</taxon>
        <taxon>Pleosporomycetidae</taxon>
        <taxon>Pleosporales</taxon>
        <taxon>Lophiotremataceae</taxon>
        <taxon>Lophiotrema</taxon>
    </lineage>
</organism>
<protein>
    <recommendedName>
        <fullName evidence="1">F-box domain-containing protein</fullName>
    </recommendedName>
</protein>
<dbReference type="InterPro" id="IPR036047">
    <property type="entry name" value="F-box-like_dom_sf"/>
</dbReference>
<dbReference type="InterPro" id="IPR001810">
    <property type="entry name" value="F-box_dom"/>
</dbReference>
<proteinExistence type="predicted"/>
<gene>
    <name evidence="2" type="ORF">BDV96DRAFT_591782</name>
</gene>
<dbReference type="Pfam" id="PF00646">
    <property type="entry name" value="F-box"/>
    <property type="match status" value="1"/>
</dbReference>